<name>A0ABU9JTK2_9BACI</name>
<dbReference type="PANTHER" id="PTHR30629">
    <property type="entry name" value="PROPHAGE INTEGRASE"/>
    <property type="match status" value="1"/>
</dbReference>
<keyword evidence="9" id="KW-1185">Reference proteome</keyword>
<dbReference type="InterPro" id="IPR004107">
    <property type="entry name" value="Integrase_SAM-like_N"/>
</dbReference>
<gene>
    <name evidence="8" type="ORF">NST17_02920</name>
</gene>
<protein>
    <submittedName>
        <fullName evidence="8">Tyrosine-type recombinase/integrase</fullName>
    </submittedName>
</protein>
<comment type="similarity">
    <text evidence="1">Belongs to the 'phage' integrase family.</text>
</comment>
<dbReference type="EMBL" id="JBBYAK010000001">
    <property type="protein sequence ID" value="MEL3956166.1"/>
    <property type="molecule type" value="Genomic_DNA"/>
</dbReference>
<dbReference type="CDD" id="cd01189">
    <property type="entry name" value="INT_ICEBs1_C_like"/>
    <property type="match status" value="1"/>
</dbReference>
<evidence type="ECO:0000256" key="1">
    <source>
        <dbReference type="ARBA" id="ARBA00008857"/>
    </source>
</evidence>
<feature type="domain" description="Tyr recombinase" evidence="6">
    <location>
        <begin position="186"/>
        <end position="393"/>
    </location>
</feature>
<dbReference type="Pfam" id="PF00589">
    <property type="entry name" value="Phage_integrase"/>
    <property type="match status" value="1"/>
</dbReference>
<keyword evidence="2" id="KW-0229">DNA integration</keyword>
<evidence type="ECO:0000259" key="6">
    <source>
        <dbReference type="PROSITE" id="PS51898"/>
    </source>
</evidence>
<evidence type="ECO:0000256" key="2">
    <source>
        <dbReference type="ARBA" id="ARBA00022908"/>
    </source>
</evidence>
<sequence length="403" mass="46745">MKGHFRKRGCKCKPNNCTCGRKWSFIIDVGKDPKTGNRKQESRSGFNTRQEAEAAAAALITEINQNIFIKETDILFKDWANEWLPLYIERNGPKPGTIRLRQYSIKKLLPYFAHLKLKNITEEIYQSALNDLKDQGFARTTIEGVHTTGKMIFNMAVDKRMLKIDPTTNAYIIKDEQIIIESDEEEIPLYFEKEELALFLRKVKENGLFMDEAIFITLSYTGIRVGELVALKWKEIDFDKRTIYITKTYYTPDNNTVKYQLVPPKTKKSRRKIVVDTAVIETLKKLKEEQEKIIQHLGVSYNDNGYVFANVYRHPGYPVLIKFVESRMARILKRTELNSSLTPHSLRQTHTSLLAEAGVGLEEIMERLGHHDDEVTRKVYLHVTNEMKREASDKFSKLMSNVI</sequence>
<dbReference type="PROSITE" id="PS51900">
    <property type="entry name" value="CB"/>
    <property type="match status" value="1"/>
</dbReference>
<evidence type="ECO:0000313" key="9">
    <source>
        <dbReference type="Proteomes" id="UP001459714"/>
    </source>
</evidence>
<evidence type="ECO:0000256" key="4">
    <source>
        <dbReference type="ARBA" id="ARBA00023172"/>
    </source>
</evidence>
<feature type="domain" description="Core-binding (CB)" evidence="7">
    <location>
        <begin position="74"/>
        <end position="157"/>
    </location>
</feature>
<dbReference type="InterPro" id="IPR002104">
    <property type="entry name" value="Integrase_catalytic"/>
</dbReference>
<evidence type="ECO:0000259" key="7">
    <source>
        <dbReference type="PROSITE" id="PS51900"/>
    </source>
</evidence>
<comment type="caution">
    <text evidence="8">The sequence shown here is derived from an EMBL/GenBank/DDBJ whole genome shotgun (WGS) entry which is preliminary data.</text>
</comment>
<evidence type="ECO:0000256" key="5">
    <source>
        <dbReference type="PROSITE-ProRule" id="PRU01248"/>
    </source>
</evidence>
<keyword evidence="4" id="KW-0233">DNA recombination</keyword>
<evidence type="ECO:0000313" key="8">
    <source>
        <dbReference type="EMBL" id="MEL3956166.1"/>
    </source>
</evidence>
<dbReference type="InterPro" id="IPR010998">
    <property type="entry name" value="Integrase_recombinase_N"/>
</dbReference>
<dbReference type="PROSITE" id="PS51898">
    <property type="entry name" value="TYR_RECOMBINASE"/>
    <property type="match status" value="1"/>
</dbReference>
<proteinExistence type="inferred from homology"/>
<dbReference type="InterPro" id="IPR028259">
    <property type="entry name" value="AP2-like_int_N"/>
</dbReference>
<dbReference type="Gene3D" id="1.10.150.130">
    <property type="match status" value="1"/>
</dbReference>
<accession>A0ABU9JTK2</accession>
<dbReference type="Proteomes" id="UP001459714">
    <property type="component" value="Unassembled WGS sequence"/>
</dbReference>
<keyword evidence="3 5" id="KW-0238">DNA-binding</keyword>
<dbReference type="Gene3D" id="1.10.443.10">
    <property type="entry name" value="Intergrase catalytic core"/>
    <property type="match status" value="1"/>
</dbReference>
<dbReference type="Pfam" id="PF14657">
    <property type="entry name" value="Arm-DNA-bind_4"/>
    <property type="match status" value="1"/>
</dbReference>
<dbReference type="RefSeq" id="WP_342019654.1">
    <property type="nucleotide sequence ID" value="NZ_JBBYAK010000001.1"/>
</dbReference>
<organism evidence="8 9">
    <name type="scientific">Caldifermentibacillus hisashii</name>
    <dbReference type="NCBI Taxonomy" id="996558"/>
    <lineage>
        <taxon>Bacteria</taxon>
        <taxon>Bacillati</taxon>
        <taxon>Bacillota</taxon>
        <taxon>Bacilli</taxon>
        <taxon>Bacillales</taxon>
        <taxon>Bacillaceae</taxon>
        <taxon>Caldifermentibacillus</taxon>
    </lineage>
</organism>
<dbReference type="InterPro" id="IPR044068">
    <property type="entry name" value="CB"/>
</dbReference>
<reference evidence="8 9" key="1">
    <citation type="submission" date="2024-03" db="EMBL/GenBank/DDBJ databases">
        <title>Bacilli Hybrid Assemblies.</title>
        <authorList>
            <person name="Kovac J."/>
        </authorList>
    </citation>
    <scope>NUCLEOTIDE SEQUENCE [LARGE SCALE GENOMIC DNA]</scope>
    <source>
        <strain evidence="8 9">FSL M8-0022</strain>
    </source>
</reference>
<evidence type="ECO:0000256" key="3">
    <source>
        <dbReference type="ARBA" id="ARBA00023125"/>
    </source>
</evidence>
<dbReference type="Pfam" id="PF14659">
    <property type="entry name" value="Phage_int_SAM_3"/>
    <property type="match status" value="1"/>
</dbReference>
<dbReference type="InterPro" id="IPR050808">
    <property type="entry name" value="Phage_Integrase"/>
</dbReference>
<dbReference type="SUPFAM" id="SSF56349">
    <property type="entry name" value="DNA breaking-rejoining enzymes"/>
    <property type="match status" value="1"/>
</dbReference>
<dbReference type="InterPro" id="IPR011010">
    <property type="entry name" value="DNA_brk_join_enz"/>
</dbReference>
<dbReference type="PANTHER" id="PTHR30629:SF2">
    <property type="entry name" value="PROPHAGE INTEGRASE INTS-RELATED"/>
    <property type="match status" value="1"/>
</dbReference>
<dbReference type="InterPro" id="IPR013762">
    <property type="entry name" value="Integrase-like_cat_sf"/>
</dbReference>